<dbReference type="InterPro" id="IPR001466">
    <property type="entry name" value="Beta-lactam-related"/>
</dbReference>
<accession>A0A2J6T2F0</accession>
<reference evidence="4 5" key="1">
    <citation type="submission" date="2016-04" db="EMBL/GenBank/DDBJ databases">
        <title>A degradative enzymes factory behind the ericoid mycorrhizal symbiosis.</title>
        <authorList>
            <consortium name="DOE Joint Genome Institute"/>
            <person name="Martino E."/>
            <person name="Morin E."/>
            <person name="Grelet G."/>
            <person name="Kuo A."/>
            <person name="Kohler A."/>
            <person name="Daghino S."/>
            <person name="Barry K."/>
            <person name="Choi C."/>
            <person name="Cichocki N."/>
            <person name="Clum A."/>
            <person name="Copeland A."/>
            <person name="Hainaut M."/>
            <person name="Haridas S."/>
            <person name="Labutti K."/>
            <person name="Lindquist E."/>
            <person name="Lipzen A."/>
            <person name="Khouja H.-R."/>
            <person name="Murat C."/>
            <person name="Ohm R."/>
            <person name="Olson A."/>
            <person name="Spatafora J."/>
            <person name="Veneault-Fourrey C."/>
            <person name="Henrissat B."/>
            <person name="Grigoriev I."/>
            <person name="Martin F."/>
            <person name="Perotto S."/>
        </authorList>
    </citation>
    <scope>NUCLEOTIDE SEQUENCE [LARGE SCALE GENOMIC DNA]</scope>
    <source>
        <strain evidence="4 5">E</strain>
    </source>
</reference>
<evidence type="ECO:0000256" key="2">
    <source>
        <dbReference type="ARBA" id="ARBA00022801"/>
    </source>
</evidence>
<comment type="similarity">
    <text evidence="1">Belongs to the class-A beta-lactamase family.</text>
</comment>
<protein>
    <submittedName>
        <fullName evidence="4">Beta-lactamase/transpeptidase-like protein</fullName>
    </submittedName>
</protein>
<dbReference type="EMBL" id="KZ613847">
    <property type="protein sequence ID" value="PMD57198.1"/>
    <property type="molecule type" value="Genomic_DNA"/>
</dbReference>
<dbReference type="InterPro" id="IPR050789">
    <property type="entry name" value="Diverse_Enzym_Activities"/>
</dbReference>
<dbReference type="GO" id="GO:0016787">
    <property type="term" value="F:hydrolase activity"/>
    <property type="evidence" value="ECO:0007669"/>
    <property type="project" value="UniProtKB-KW"/>
</dbReference>
<evidence type="ECO:0000313" key="4">
    <source>
        <dbReference type="EMBL" id="PMD57198.1"/>
    </source>
</evidence>
<dbReference type="Proteomes" id="UP000235371">
    <property type="component" value="Unassembled WGS sequence"/>
</dbReference>
<keyword evidence="2" id="KW-0378">Hydrolase</keyword>
<dbReference type="STRING" id="1095630.A0A2J6T2F0"/>
<dbReference type="OrthoDB" id="3561622at2759"/>
<dbReference type="Gene3D" id="3.40.710.10">
    <property type="entry name" value="DD-peptidase/beta-lactamase superfamily"/>
    <property type="match status" value="1"/>
</dbReference>
<gene>
    <name evidence="4" type="ORF">K444DRAFT_692748</name>
</gene>
<evidence type="ECO:0000256" key="1">
    <source>
        <dbReference type="ARBA" id="ARBA00009009"/>
    </source>
</evidence>
<evidence type="ECO:0000313" key="5">
    <source>
        <dbReference type="Proteomes" id="UP000235371"/>
    </source>
</evidence>
<sequence>MALASCTKIVTTVAILQLVEQGQIGLDDDVSVHLPELSNLKIIAGFQDGQPILVERKNVVTLRHLLTHSSGMTYFFMSPLLAIYL</sequence>
<dbReference type="InParanoid" id="A0A2J6T2F0"/>
<dbReference type="Pfam" id="PF00144">
    <property type="entry name" value="Beta-lactamase"/>
    <property type="match status" value="1"/>
</dbReference>
<dbReference type="InterPro" id="IPR012338">
    <property type="entry name" value="Beta-lactam/transpept-like"/>
</dbReference>
<organism evidence="4 5">
    <name type="scientific">Hyaloscypha bicolor E</name>
    <dbReference type="NCBI Taxonomy" id="1095630"/>
    <lineage>
        <taxon>Eukaryota</taxon>
        <taxon>Fungi</taxon>
        <taxon>Dikarya</taxon>
        <taxon>Ascomycota</taxon>
        <taxon>Pezizomycotina</taxon>
        <taxon>Leotiomycetes</taxon>
        <taxon>Helotiales</taxon>
        <taxon>Hyaloscyphaceae</taxon>
        <taxon>Hyaloscypha</taxon>
        <taxon>Hyaloscypha bicolor</taxon>
    </lineage>
</organism>
<feature type="domain" description="Beta-lactamase-related" evidence="3">
    <location>
        <begin position="2"/>
        <end position="80"/>
    </location>
</feature>
<dbReference type="GeneID" id="36595901"/>
<dbReference type="SUPFAM" id="SSF56601">
    <property type="entry name" value="beta-lactamase/transpeptidase-like"/>
    <property type="match status" value="1"/>
</dbReference>
<keyword evidence="5" id="KW-1185">Reference proteome</keyword>
<dbReference type="PANTHER" id="PTHR43283:SF17">
    <property type="entry name" value="(LOVD), PUTATIVE (AFU_ORTHOLOGUE AFUA_5G00920)-RELATED"/>
    <property type="match status" value="1"/>
</dbReference>
<proteinExistence type="inferred from homology"/>
<evidence type="ECO:0000259" key="3">
    <source>
        <dbReference type="Pfam" id="PF00144"/>
    </source>
</evidence>
<name>A0A2J6T2F0_9HELO</name>
<dbReference type="RefSeq" id="XP_024734102.1">
    <property type="nucleotide sequence ID" value="XM_024887825.1"/>
</dbReference>
<dbReference type="AlphaFoldDB" id="A0A2J6T2F0"/>
<dbReference type="PANTHER" id="PTHR43283">
    <property type="entry name" value="BETA-LACTAMASE-RELATED"/>
    <property type="match status" value="1"/>
</dbReference>